<feature type="non-terminal residue" evidence="2">
    <location>
        <position position="99"/>
    </location>
</feature>
<dbReference type="InterPro" id="IPR010998">
    <property type="entry name" value="Integrase_recombinase_N"/>
</dbReference>
<dbReference type="AlphaFoldDB" id="X1TF00"/>
<evidence type="ECO:0008006" key="3">
    <source>
        <dbReference type="Google" id="ProtNLM"/>
    </source>
</evidence>
<accession>X1TF00</accession>
<gene>
    <name evidence="2" type="ORF">S12H4_17609</name>
</gene>
<reference evidence="2" key="1">
    <citation type="journal article" date="2014" name="Front. Microbiol.">
        <title>High frequency of phylogenetically diverse reductive dehalogenase-homologous genes in deep subseafloor sedimentary metagenomes.</title>
        <authorList>
            <person name="Kawai M."/>
            <person name="Futagami T."/>
            <person name="Toyoda A."/>
            <person name="Takaki Y."/>
            <person name="Nishi S."/>
            <person name="Hori S."/>
            <person name="Arai W."/>
            <person name="Tsubouchi T."/>
            <person name="Morono Y."/>
            <person name="Uchiyama I."/>
            <person name="Ito T."/>
            <person name="Fujiyama A."/>
            <person name="Inagaki F."/>
            <person name="Takami H."/>
        </authorList>
    </citation>
    <scope>NUCLEOTIDE SEQUENCE</scope>
    <source>
        <strain evidence="2">Expedition CK06-06</strain>
    </source>
</reference>
<sequence length="99" mass="11610">MLDKVEILTRLEDALKRKKSARGAYLWAVADFLGTSPKELNEEAVLSYLDKREKAGDKPQTLKMRFYALKYLFKLYNAPWTLTEGEVFSTRERRQRLPP</sequence>
<proteinExistence type="predicted"/>
<name>X1TF00_9ZZZZ</name>
<keyword evidence="1" id="KW-0238">DNA-binding</keyword>
<dbReference type="GO" id="GO:0003677">
    <property type="term" value="F:DNA binding"/>
    <property type="evidence" value="ECO:0007669"/>
    <property type="project" value="UniProtKB-KW"/>
</dbReference>
<comment type="caution">
    <text evidence="2">The sequence shown here is derived from an EMBL/GenBank/DDBJ whole genome shotgun (WGS) entry which is preliminary data.</text>
</comment>
<protein>
    <recommendedName>
        <fullName evidence="3">Core-binding (CB) domain-containing protein</fullName>
    </recommendedName>
</protein>
<dbReference type="EMBL" id="BARW01008626">
    <property type="protein sequence ID" value="GAI86160.1"/>
    <property type="molecule type" value="Genomic_DNA"/>
</dbReference>
<evidence type="ECO:0000313" key="2">
    <source>
        <dbReference type="EMBL" id="GAI86160.1"/>
    </source>
</evidence>
<dbReference type="Gene3D" id="1.10.150.130">
    <property type="match status" value="1"/>
</dbReference>
<evidence type="ECO:0000256" key="1">
    <source>
        <dbReference type="ARBA" id="ARBA00023125"/>
    </source>
</evidence>
<organism evidence="2">
    <name type="scientific">marine sediment metagenome</name>
    <dbReference type="NCBI Taxonomy" id="412755"/>
    <lineage>
        <taxon>unclassified sequences</taxon>
        <taxon>metagenomes</taxon>
        <taxon>ecological metagenomes</taxon>
    </lineage>
</organism>